<reference evidence="1 2" key="1">
    <citation type="submission" date="2024-04" db="EMBL/GenBank/DDBJ databases">
        <title>Tritrichomonas musculus Genome.</title>
        <authorList>
            <person name="Alves-Ferreira E."/>
            <person name="Grigg M."/>
            <person name="Lorenzi H."/>
            <person name="Galac M."/>
        </authorList>
    </citation>
    <scope>NUCLEOTIDE SEQUENCE [LARGE SCALE GENOMIC DNA]</scope>
    <source>
        <strain evidence="1 2">EAF2021</strain>
    </source>
</reference>
<name>A0ABR2JPN3_9EUKA</name>
<comment type="caution">
    <text evidence="1">The sequence shown here is derived from an EMBL/GenBank/DDBJ whole genome shotgun (WGS) entry which is preliminary data.</text>
</comment>
<gene>
    <name evidence="1" type="ORF">M9Y10_003407</name>
</gene>
<organism evidence="1 2">
    <name type="scientific">Tritrichomonas musculus</name>
    <dbReference type="NCBI Taxonomy" id="1915356"/>
    <lineage>
        <taxon>Eukaryota</taxon>
        <taxon>Metamonada</taxon>
        <taxon>Parabasalia</taxon>
        <taxon>Tritrichomonadida</taxon>
        <taxon>Tritrichomonadidae</taxon>
        <taxon>Tritrichomonas</taxon>
    </lineage>
</organism>
<proteinExistence type="predicted"/>
<dbReference type="EMBL" id="JAPFFF010000010">
    <property type="protein sequence ID" value="KAK8880720.1"/>
    <property type="molecule type" value="Genomic_DNA"/>
</dbReference>
<accession>A0ABR2JPN3</accession>
<dbReference type="Proteomes" id="UP001470230">
    <property type="component" value="Unassembled WGS sequence"/>
</dbReference>
<evidence type="ECO:0000313" key="2">
    <source>
        <dbReference type="Proteomes" id="UP001470230"/>
    </source>
</evidence>
<evidence type="ECO:0000313" key="1">
    <source>
        <dbReference type="EMBL" id="KAK8880720.1"/>
    </source>
</evidence>
<sequence>MDGLEFPNYYSPITQFMPKIEPEKVTGHSIQYNEAFTNVEYKEDETFNFQRPKIVNEQKLSSPNLGRTPEFTHSIPSLLVFHTHENPYKESFCIENFNEKKKSKNNDDDSKFLTHLLLYCQLKKCLILVKMKRYLFHRKKTVLIKIAWPSYINLHHLQNGTIK</sequence>
<protein>
    <submittedName>
        <fullName evidence="1">Alpha-tubulin binding</fullName>
    </submittedName>
</protein>
<keyword evidence="2" id="KW-1185">Reference proteome</keyword>